<comment type="caution">
    <text evidence="2">The sequence shown here is derived from an EMBL/GenBank/DDBJ whole genome shotgun (WGS) entry which is preliminary data.</text>
</comment>
<dbReference type="EMBL" id="AZIM01000244">
    <property type="protein sequence ID" value="ETE72285.1"/>
    <property type="molecule type" value="Genomic_DNA"/>
</dbReference>
<feature type="region of interest" description="Disordered" evidence="1">
    <location>
        <begin position="138"/>
        <end position="173"/>
    </location>
</feature>
<dbReference type="InterPro" id="IPR021138">
    <property type="entry name" value="Ribosomal_eL20_eukaryotes"/>
</dbReference>
<name>V8PD56_OPHHA</name>
<reference evidence="2 3" key="1">
    <citation type="journal article" date="2013" name="Proc. Natl. Acad. Sci. U.S.A.">
        <title>The king cobra genome reveals dynamic gene evolution and adaptation in the snake venom system.</title>
        <authorList>
            <person name="Vonk F.J."/>
            <person name="Casewell N.R."/>
            <person name="Henkel C.V."/>
            <person name="Heimberg A.M."/>
            <person name="Jansen H.J."/>
            <person name="McCleary R.J."/>
            <person name="Kerkkamp H.M."/>
            <person name="Vos R.A."/>
            <person name="Guerreiro I."/>
            <person name="Calvete J.J."/>
            <person name="Wuster W."/>
            <person name="Woods A.E."/>
            <person name="Logan J.M."/>
            <person name="Harrison R.A."/>
            <person name="Castoe T.A."/>
            <person name="de Koning A.P."/>
            <person name="Pollock D.D."/>
            <person name="Yandell M."/>
            <person name="Calderon D."/>
            <person name="Renjifo C."/>
            <person name="Currier R.B."/>
            <person name="Salgado D."/>
            <person name="Pla D."/>
            <person name="Sanz L."/>
            <person name="Hyder A.S."/>
            <person name="Ribeiro J.M."/>
            <person name="Arntzen J.W."/>
            <person name="van den Thillart G.E."/>
            <person name="Boetzer M."/>
            <person name="Pirovano W."/>
            <person name="Dirks R.P."/>
            <person name="Spaink H.P."/>
            <person name="Duboule D."/>
            <person name="McGlinn E."/>
            <person name="Kini R.M."/>
            <person name="Richardson M.K."/>
        </authorList>
    </citation>
    <scope>NUCLEOTIDE SEQUENCE</scope>
    <source>
        <tissue evidence="2">Blood</tissue>
    </source>
</reference>
<keyword evidence="2" id="KW-0687">Ribonucleoprotein</keyword>
<sequence>TTFLSQRIVVIKSVAVECLSDDCERDETLREYKNVGRCLLSPRCPTSSFYGVHIFAPNYLRSSEETVHCGQVYENSPLKMKNFDIRLPWDSHSGTHSMNSMNKECQDLTTVGDATQCYHDMRTHHRTYTHSFQIMKRASMPSSEEIGKDRRKKDGPKGLVLGTRENEEVMGSR</sequence>
<gene>
    <name evidence="2" type="primary">RPL18A</name>
    <name evidence="2" type="ORF">L345_01885</name>
</gene>
<dbReference type="Proteomes" id="UP000018936">
    <property type="component" value="Unassembled WGS sequence"/>
</dbReference>
<evidence type="ECO:0000313" key="3">
    <source>
        <dbReference type="Proteomes" id="UP000018936"/>
    </source>
</evidence>
<dbReference type="AlphaFoldDB" id="V8PD56"/>
<feature type="non-terminal residue" evidence="2">
    <location>
        <position position="1"/>
    </location>
</feature>
<dbReference type="PANTHER" id="PTHR10052">
    <property type="entry name" value="60S RIBOSOMAL PROTEIN L18A"/>
    <property type="match status" value="1"/>
</dbReference>
<dbReference type="GO" id="GO:0003735">
    <property type="term" value="F:structural constituent of ribosome"/>
    <property type="evidence" value="ECO:0007669"/>
    <property type="project" value="InterPro"/>
</dbReference>
<organism evidence="2 3">
    <name type="scientific">Ophiophagus hannah</name>
    <name type="common">King cobra</name>
    <name type="synonym">Naja hannah</name>
    <dbReference type="NCBI Taxonomy" id="8665"/>
    <lineage>
        <taxon>Eukaryota</taxon>
        <taxon>Metazoa</taxon>
        <taxon>Chordata</taxon>
        <taxon>Craniata</taxon>
        <taxon>Vertebrata</taxon>
        <taxon>Euteleostomi</taxon>
        <taxon>Lepidosauria</taxon>
        <taxon>Squamata</taxon>
        <taxon>Bifurcata</taxon>
        <taxon>Unidentata</taxon>
        <taxon>Episquamata</taxon>
        <taxon>Toxicofera</taxon>
        <taxon>Serpentes</taxon>
        <taxon>Colubroidea</taxon>
        <taxon>Elapidae</taxon>
        <taxon>Elapinae</taxon>
        <taxon>Ophiophagus</taxon>
    </lineage>
</organism>
<dbReference type="Gene3D" id="3.10.20.10">
    <property type="match status" value="2"/>
</dbReference>
<protein>
    <submittedName>
        <fullName evidence="2">60S ribosomal protein L18a</fullName>
    </submittedName>
</protein>
<dbReference type="GO" id="GO:0006412">
    <property type="term" value="P:translation"/>
    <property type="evidence" value="ECO:0007669"/>
    <property type="project" value="InterPro"/>
</dbReference>
<proteinExistence type="predicted"/>
<evidence type="ECO:0000313" key="2">
    <source>
        <dbReference type="EMBL" id="ETE72285.1"/>
    </source>
</evidence>
<dbReference type="SUPFAM" id="SSF160374">
    <property type="entry name" value="RplX-like"/>
    <property type="match status" value="1"/>
</dbReference>
<keyword evidence="2" id="KW-0689">Ribosomal protein</keyword>
<dbReference type="OrthoDB" id="10321228at2759"/>
<keyword evidence="3" id="KW-1185">Reference proteome</keyword>
<evidence type="ECO:0000256" key="1">
    <source>
        <dbReference type="SAM" id="MobiDB-lite"/>
    </source>
</evidence>
<feature type="non-terminal residue" evidence="2">
    <location>
        <position position="173"/>
    </location>
</feature>
<dbReference type="GO" id="GO:0005840">
    <property type="term" value="C:ribosome"/>
    <property type="evidence" value="ECO:0007669"/>
    <property type="project" value="UniProtKB-KW"/>
</dbReference>
<accession>V8PD56</accession>